<organism evidence="13 14">
    <name type="scientific">Salmo trutta</name>
    <name type="common">Brown trout</name>
    <dbReference type="NCBI Taxonomy" id="8032"/>
    <lineage>
        <taxon>Eukaryota</taxon>
        <taxon>Metazoa</taxon>
        <taxon>Chordata</taxon>
        <taxon>Craniata</taxon>
        <taxon>Vertebrata</taxon>
        <taxon>Euteleostomi</taxon>
        <taxon>Actinopterygii</taxon>
        <taxon>Neopterygii</taxon>
        <taxon>Teleostei</taxon>
        <taxon>Protacanthopterygii</taxon>
        <taxon>Salmoniformes</taxon>
        <taxon>Salmonidae</taxon>
        <taxon>Salmoninae</taxon>
        <taxon>Salmo</taxon>
    </lineage>
</organism>
<keyword evidence="4" id="KW-0479">Metal-binding</keyword>
<reference evidence="13" key="1">
    <citation type="submission" date="2025-08" db="UniProtKB">
        <authorList>
            <consortium name="Ensembl"/>
        </authorList>
    </citation>
    <scope>IDENTIFICATION</scope>
</reference>
<evidence type="ECO:0000256" key="4">
    <source>
        <dbReference type="ARBA" id="ARBA00022723"/>
    </source>
</evidence>
<dbReference type="PROSITE" id="PS01285">
    <property type="entry name" value="FA58C_1"/>
    <property type="match status" value="1"/>
</dbReference>
<dbReference type="Gene3D" id="2.60.40.420">
    <property type="entry name" value="Cupredoxins - blue copper proteins"/>
    <property type="match status" value="3"/>
</dbReference>
<evidence type="ECO:0000256" key="1">
    <source>
        <dbReference type="ARBA" id="ARBA00004613"/>
    </source>
</evidence>
<dbReference type="SUPFAM" id="SSF49503">
    <property type="entry name" value="Cupredoxins"/>
    <property type="match status" value="4"/>
</dbReference>
<dbReference type="SUPFAM" id="SSF49785">
    <property type="entry name" value="Galactose-binding domain-like"/>
    <property type="match status" value="2"/>
</dbReference>
<dbReference type="PANTHER" id="PTHR46806:SF7">
    <property type="entry name" value="COAGULATION FACTOR VIII"/>
    <property type="match status" value="1"/>
</dbReference>
<dbReference type="GO" id="GO:0038023">
    <property type="term" value="F:signaling receptor activity"/>
    <property type="evidence" value="ECO:0007669"/>
    <property type="project" value="TreeGrafter"/>
</dbReference>
<sequence>YLKRSPERIGQKYKKAVYTHAFSSILSPHSQIVFKNMATRPYSIYPHGLTIDKVAEGANYPAGGNQTHGVQPGETHTYVWQVIEEDEPLAGDSQCLTRMYHSAVNTPRDIASGLVGPLLICKSQSLNKRNVQLKSDKEQHAMFTVFDENKSWYLDDNIASYSEPAKVKKEDPEFYKSNVMHTINGYVFESGQLLGFCNGEIVTWHVSSVGDQDYIQTATFYGHTFDLNDQTEDFLSLFPMTGETITMNMDNIGESAVNGLTGHTLHTLNSQTSNPYFSPRGFKPPPITAQTPRGTRPISSEEDFSNNAIVIGVPRPDFSDYEIYVQSDGGDDPDGVLDMTAVNAAEEYEYVDYIDPYKEKEDMHDLTLDDNAKYFLKMAGDNVRTYFITAEEVQWDYGGYGQKMDKAQKANRSTRFSKVVFRGYLDSTFSTPDIRGEMDEHLGILGPVIKAEVGQTIMVFFRNLASRPYSLHANGVSYTKQTEGLSYDDESKYWYKYDNEVQPNTTYTYLWTVNANVGPTGDEADCRTWAYYSGVNPEKDINSGLIGPLLVCRKGTLSTKAVDVREFMLLFMTFDESKSWYYEKNHEIMERKNKRARVMDHDFNDNLKFCAINGIIFSLKGLRMYTNQTVHWHLFNMGSPRDLHSVHFHGQTFIHKQIRDHTQAVYPLQVATQGAKQMFSSHYMVNYTISYSTDKKKWIYYKGDSNEFRMTFTGNEEAHQVKVNTLFPPLIGRFIRIHPLYSHNSPMVRMEYYGCELDGCSVPLGMESRRIEDHRITASSTASSWYSGSWQASLARLNKQGTINAWQAKNNNKNQWLQVELAQVKKITGIITQGAKSLGTEMYVICYTLEYSDDGLHWIKYTDDDDIMSKTFPGNTDNNGHVKNYIYPPIFSRFIRVIPQSWKTSITLRIELLGCDFE</sequence>
<dbReference type="Proteomes" id="UP000472277">
    <property type="component" value="Chromosome 20"/>
</dbReference>
<evidence type="ECO:0000313" key="14">
    <source>
        <dbReference type="Proteomes" id="UP000472277"/>
    </source>
</evidence>
<gene>
    <name evidence="13" type="primary">f5</name>
</gene>
<dbReference type="InterPro" id="IPR000421">
    <property type="entry name" value="FA58C"/>
</dbReference>
<dbReference type="PIRSF" id="PIRSF000354">
    <property type="entry name" value="Factors_V_VIII"/>
    <property type="match status" value="1"/>
</dbReference>
<keyword evidence="9" id="KW-0325">Glycoprotein</keyword>
<dbReference type="InterPro" id="IPR050633">
    <property type="entry name" value="Neuropilin_MCO_CoagFactor"/>
</dbReference>
<dbReference type="PANTHER" id="PTHR46806">
    <property type="entry name" value="F5/8 TYPE C DOMAIN-CONTAINING PROTEIN"/>
    <property type="match status" value="1"/>
</dbReference>
<keyword evidence="7" id="KW-0106">Calcium</keyword>
<comment type="subcellular location">
    <subcellularLocation>
        <location evidence="1">Secreted</location>
    </subcellularLocation>
</comment>
<dbReference type="InterPro" id="IPR008979">
    <property type="entry name" value="Galactose-bd-like_sf"/>
</dbReference>
<feature type="domain" description="F5/8 type C" evidence="12">
    <location>
        <begin position="670"/>
        <end position="755"/>
    </location>
</feature>
<evidence type="ECO:0000256" key="3">
    <source>
        <dbReference type="ARBA" id="ARBA00022525"/>
    </source>
</evidence>
<evidence type="ECO:0000256" key="7">
    <source>
        <dbReference type="ARBA" id="ARBA00022837"/>
    </source>
</evidence>
<dbReference type="PROSITE" id="PS01286">
    <property type="entry name" value="FA58C_2"/>
    <property type="match status" value="1"/>
</dbReference>
<dbReference type="Ensembl" id="ENSSTUT00000094836.1">
    <property type="protein sequence ID" value="ENSSTUP00000089155.1"/>
    <property type="gene ID" value="ENSSTUG00000037722.1"/>
</dbReference>
<dbReference type="FunFam" id="2.60.40.420:FF:000011">
    <property type="entry name" value="Coagulation factor VIII (Predicted)"/>
    <property type="match status" value="1"/>
</dbReference>
<protein>
    <submittedName>
        <fullName evidence="13">Coagulation factor V</fullName>
    </submittedName>
</protein>
<dbReference type="GO" id="GO:0005886">
    <property type="term" value="C:plasma membrane"/>
    <property type="evidence" value="ECO:0007669"/>
    <property type="project" value="TreeGrafter"/>
</dbReference>
<proteinExistence type="inferred from homology"/>
<accession>A0A674CZP0</accession>
<feature type="region of interest" description="Disordered" evidence="11">
    <location>
        <begin position="274"/>
        <end position="300"/>
    </location>
</feature>
<reference evidence="13" key="2">
    <citation type="submission" date="2025-09" db="UniProtKB">
        <authorList>
            <consortium name="Ensembl"/>
        </authorList>
    </citation>
    <scope>IDENTIFICATION</scope>
</reference>
<dbReference type="FunFam" id="2.60.120.260:FF:000002">
    <property type="entry name" value="Coagulation factor VIII"/>
    <property type="match status" value="1"/>
</dbReference>
<evidence type="ECO:0000256" key="5">
    <source>
        <dbReference type="ARBA" id="ARBA00022729"/>
    </source>
</evidence>
<feature type="domain" description="F5/8 type C" evidence="12">
    <location>
        <begin position="760"/>
        <end position="915"/>
    </location>
</feature>
<dbReference type="PROSITE" id="PS50022">
    <property type="entry name" value="FA58C_3"/>
    <property type="match status" value="2"/>
</dbReference>
<keyword evidence="6" id="KW-0677">Repeat</keyword>
<keyword evidence="14" id="KW-1185">Reference proteome</keyword>
<dbReference type="AlphaFoldDB" id="A0A674CZP0"/>
<keyword evidence="8 10" id="KW-1015">Disulfide bond</keyword>
<dbReference type="CDD" id="cd00057">
    <property type="entry name" value="FA58C"/>
    <property type="match status" value="1"/>
</dbReference>
<dbReference type="GeneTree" id="ENSGT00940000158556"/>
<keyword evidence="3" id="KW-0964">Secreted</keyword>
<evidence type="ECO:0000313" key="13">
    <source>
        <dbReference type="Ensembl" id="ENSSTUP00000089155.1"/>
    </source>
</evidence>
<dbReference type="GO" id="GO:0046872">
    <property type="term" value="F:metal ion binding"/>
    <property type="evidence" value="ECO:0007669"/>
    <property type="project" value="UniProtKB-KW"/>
</dbReference>
<evidence type="ECO:0000256" key="9">
    <source>
        <dbReference type="ARBA" id="ARBA00023180"/>
    </source>
</evidence>
<evidence type="ECO:0000256" key="10">
    <source>
        <dbReference type="PIRSR" id="PIRSR000354-1"/>
    </source>
</evidence>
<dbReference type="InterPro" id="IPR024715">
    <property type="entry name" value="Factor_5/8-like"/>
</dbReference>
<evidence type="ECO:0000256" key="6">
    <source>
        <dbReference type="ARBA" id="ARBA00022737"/>
    </source>
</evidence>
<evidence type="ECO:0000256" key="2">
    <source>
        <dbReference type="ARBA" id="ARBA00010609"/>
    </source>
</evidence>
<keyword evidence="5" id="KW-0732">Signal</keyword>
<comment type="similarity">
    <text evidence="2">Belongs to the multicopper oxidase family.</text>
</comment>
<feature type="disulfide bond" evidence="10">
    <location>
        <begin position="526"/>
        <end position="552"/>
    </location>
</feature>
<dbReference type="GO" id="GO:0005576">
    <property type="term" value="C:extracellular region"/>
    <property type="evidence" value="ECO:0007669"/>
    <property type="project" value="UniProtKB-SubCell"/>
</dbReference>
<dbReference type="Pfam" id="PF00754">
    <property type="entry name" value="F5_F8_type_C"/>
    <property type="match status" value="2"/>
</dbReference>
<dbReference type="SMART" id="SM00231">
    <property type="entry name" value="FA58C"/>
    <property type="match status" value="2"/>
</dbReference>
<evidence type="ECO:0000259" key="12">
    <source>
        <dbReference type="PROSITE" id="PS50022"/>
    </source>
</evidence>
<dbReference type="InterPro" id="IPR008972">
    <property type="entry name" value="Cupredoxin"/>
</dbReference>
<name>A0A674CZP0_SALTR</name>
<evidence type="ECO:0000256" key="11">
    <source>
        <dbReference type="SAM" id="MobiDB-lite"/>
    </source>
</evidence>
<dbReference type="Gene3D" id="2.60.120.260">
    <property type="entry name" value="Galactose-binding domain-like"/>
    <property type="match status" value="1"/>
</dbReference>
<evidence type="ECO:0000256" key="8">
    <source>
        <dbReference type="ARBA" id="ARBA00023157"/>
    </source>
</evidence>